<dbReference type="PANTHER" id="PTHR48050:SF13">
    <property type="entry name" value="STEROL 3-BETA-GLUCOSYLTRANSFERASE UGT80A2"/>
    <property type="match status" value="1"/>
</dbReference>
<feature type="compositionally biased region" description="Polar residues" evidence="2">
    <location>
        <begin position="573"/>
        <end position="591"/>
    </location>
</feature>
<feature type="region of interest" description="Disordered" evidence="2">
    <location>
        <begin position="543"/>
        <end position="620"/>
    </location>
</feature>
<sequence>MTRPGSAFQRAASGRIPESSPQTEEEPVSRSASYKPADQAHVPPLAIAMLVCGTRGDVQPFLALALGLQKDGHRVRLATHAIFKDYVESYGIEFFPMGGDPQQLSAYMADAIIANPVCYGHMHVAEKLQVPLHMVFTMPWTPTGTFPHPMARMLYTYKLPNGVLRLSDKAEYYADAADAYHNLAKSGGLLSLVPLGRHMLGWMFKAEEFGTKQVLKQLKAANLLSYAAVEDIITTGMTDMLAKFRTEELGLPSNFIHNNYVRARRLHSIPFMYCFSPVLVPFPSDWDRSLIDIVGFFFLDSTRSDYKPDPALEAFLAEKDQPVYIGFGSLVVGNVEDLTKHIFKALAHTGQRAIIGKGWAKLGTIKNEPTPPHVLLVDSVPHDWLFPRCSAVIHHGGAGTTAAGLMAACPTTVVPFFGDQPFWGEACRRAGVGPKPIPIDSLNKSKLIQALKYMAKPEAKKKAVALAARIKKETGVSNGMAAFYKHLPADFLEEKRRQQLGQPKLTSSGSRPLLPPATPPHGRARRLPRISMPSLPGMCMWPSPVKDAASSSPTWTPQHSNTGSEADDLSKVSGDTRTSIPSRSSAASTEDQPIGPNGLTRIPVSHANAAAASASASSSE</sequence>
<dbReference type="SUPFAM" id="SSF53756">
    <property type="entry name" value="UDP-Glycosyltransferase/glycogen phosphorylase"/>
    <property type="match status" value="1"/>
</dbReference>
<reference evidence="5 6" key="1">
    <citation type="submission" date="2024-06" db="EMBL/GenBank/DDBJ databases">
        <authorList>
            <person name="Kraege A."/>
            <person name="Thomma B."/>
        </authorList>
    </citation>
    <scope>NUCLEOTIDE SEQUENCE [LARGE SCALE GENOMIC DNA]</scope>
</reference>
<dbReference type="EMBL" id="CAXHTA020000004">
    <property type="protein sequence ID" value="CAL5220739.1"/>
    <property type="molecule type" value="Genomic_DNA"/>
</dbReference>
<protein>
    <submittedName>
        <fullName evidence="5">G2798 protein</fullName>
    </submittedName>
</protein>
<dbReference type="InterPro" id="IPR050426">
    <property type="entry name" value="Glycosyltransferase_28"/>
</dbReference>
<feature type="compositionally biased region" description="Low complexity" evidence="2">
    <location>
        <begin position="605"/>
        <end position="620"/>
    </location>
</feature>
<evidence type="ECO:0000259" key="3">
    <source>
        <dbReference type="Pfam" id="PF03033"/>
    </source>
</evidence>
<dbReference type="InterPro" id="IPR004276">
    <property type="entry name" value="GlycoTrans_28_N"/>
</dbReference>
<dbReference type="CDD" id="cd03784">
    <property type="entry name" value="GT1_Gtf-like"/>
    <property type="match status" value="1"/>
</dbReference>
<feature type="domain" description="Erythromycin biosynthesis protein CIII-like C-terminal" evidence="4">
    <location>
        <begin position="370"/>
        <end position="463"/>
    </location>
</feature>
<dbReference type="Gene3D" id="3.40.50.2000">
    <property type="entry name" value="Glycogen Phosphorylase B"/>
    <property type="match status" value="3"/>
</dbReference>
<comment type="caution">
    <text evidence="5">The sequence shown here is derived from an EMBL/GenBank/DDBJ whole genome shotgun (WGS) entry which is preliminary data.</text>
</comment>
<gene>
    <name evidence="5" type="primary">g2798</name>
    <name evidence="5" type="ORF">VP750_LOCUS2398</name>
</gene>
<dbReference type="Pfam" id="PF06722">
    <property type="entry name" value="EryCIII-like_C"/>
    <property type="match status" value="1"/>
</dbReference>
<proteinExistence type="predicted"/>
<dbReference type="InterPro" id="IPR002213">
    <property type="entry name" value="UDP_glucos_trans"/>
</dbReference>
<name>A0ABP1FNK3_9CHLO</name>
<evidence type="ECO:0000313" key="6">
    <source>
        <dbReference type="Proteomes" id="UP001497392"/>
    </source>
</evidence>
<feature type="region of interest" description="Disordered" evidence="2">
    <location>
        <begin position="500"/>
        <end position="531"/>
    </location>
</feature>
<evidence type="ECO:0000259" key="4">
    <source>
        <dbReference type="Pfam" id="PF06722"/>
    </source>
</evidence>
<evidence type="ECO:0000313" key="5">
    <source>
        <dbReference type="EMBL" id="CAL5220739.1"/>
    </source>
</evidence>
<evidence type="ECO:0000256" key="1">
    <source>
        <dbReference type="ARBA" id="ARBA00022679"/>
    </source>
</evidence>
<dbReference type="Pfam" id="PF03033">
    <property type="entry name" value="Glyco_transf_28"/>
    <property type="match status" value="1"/>
</dbReference>
<dbReference type="Proteomes" id="UP001497392">
    <property type="component" value="Unassembled WGS sequence"/>
</dbReference>
<keyword evidence="1" id="KW-0808">Transferase</keyword>
<feature type="region of interest" description="Disordered" evidence="2">
    <location>
        <begin position="1"/>
        <end position="36"/>
    </location>
</feature>
<dbReference type="PANTHER" id="PTHR48050">
    <property type="entry name" value="STEROL 3-BETA-GLUCOSYLTRANSFERASE"/>
    <property type="match status" value="1"/>
</dbReference>
<feature type="domain" description="Glycosyltransferase family 28 N-terminal" evidence="3">
    <location>
        <begin position="47"/>
        <end position="100"/>
    </location>
</feature>
<feature type="compositionally biased region" description="Polar residues" evidence="2">
    <location>
        <begin position="500"/>
        <end position="510"/>
    </location>
</feature>
<keyword evidence="6" id="KW-1185">Reference proteome</keyword>
<accession>A0ABP1FNK3</accession>
<organism evidence="5 6">
    <name type="scientific">Coccomyxa viridis</name>
    <dbReference type="NCBI Taxonomy" id="1274662"/>
    <lineage>
        <taxon>Eukaryota</taxon>
        <taxon>Viridiplantae</taxon>
        <taxon>Chlorophyta</taxon>
        <taxon>core chlorophytes</taxon>
        <taxon>Trebouxiophyceae</taxon>
        <taxon>Trebouxiophyceae incertae sedis</taxon>
        <taxon>Coccomyxaceae</taxon>
        <taxon>Coccomyxa</taxon>
    </lineage>
</organism>
<evidence type="ECO:0000256" key="2">
    <source>
        <dbReference type="SAM" id="MobiDB-lite"/>
    </source>
</evidence>
<feature type="compositionally biased region" description="Polar residues" evidence="2">
    <location>
        <begin position="549"/>
        <end position="564"/>
    </location>
</feature>
<dbReference type="InterPro" id="IPR010610">
    <property type="entry name" value="EryCIII-like_C"/>
</dbReference>